<dbReference type="Proteomes" id="UP000053558">
    <property type="component" value="Unassembled WGS sequence"/>
</dbReference>
<evidence type="ECO:0000313" key="2">
    <source>
        <dbReference type="EMBL" id="EIW76986.1"/>
    </source>
</evidence>
<feature type="compositionally biased region" description="Low complexity" evidence="1">
    <location>
        <begin position="96"/>
        <end position="107"/>
    </location>
</feature>
<evidence type="ECO:0000313" key="3">
    <source>
        <dbReference type="Proteomes" id="UP000053558"/>
    </source>
</evidence>
<dbReference type="InterPro" id="IPR040521">
    <property type="entry name" value="KDZ"/>
</dbReference>
<comment type="caution">
    <text evidence="2">The sequence shown here is derived from an EMBL/GenBank/DDBJ whole genome shotgun (WGS) entry which is preliminary data.</text>
</comment>
<name>A0A5M3MDC4_CONPW</name>
<dbReference type="RefSeq" id="XP_007772354.1">
    <property type="nucleotide sequence ID" value="XM_007774164.1"/>
</dbReference>
<protein>
    <submittedName>
        <fullName evidence="2">Uncharacterized protein</fullName>
    </submittedName>
</protein>
<feature type="region of interest" description="Disordered" evidence="1">
    <location>
        <begin position="72"/>
        <end position="107"/>
    </location>
</feature>
<feature type="non-terminal residue" evidence="2">
    <location>
        <position position="250"/>
    </location>
</feature>
<feature type="non-terminal residue" evidence="2">
    <location>
        <position position="1"/>
    </location>
</feature>
<dbReference type="GeneID" id="19206790"/>
<dbReference type="Pfam" id="PF18758">
    <property type="entry name" value="KDZ"/>
    <property type="match status" value="1"/>
</dbReference>
<dbReference type="OrthoDB" id="2666777at2759"/>
<sequence length="250" mass="28655">VLAFMRSLHLRTAPNVTAWTDTLEDVLGNMGYKLPKRDNLRRRFHRAFHWYRVLIMRCDSFWQDVIEGHRSSSSSEQDVTEGHHSSSSSEQDVIEETSSPSTSEQPSRYLRQRCELCFGGKDWRTAERHSPDVIACIDACFTQKRSATHHKDQGRDPENPTETLFLREDDVKAVEHVVDAKRGSKGTRRPTNTGTTEEDSKEPGMRVPKSALESCHESFKAADDKREKASMRFFTDTGLMALLCRHDRVL</sequence>
<dbReference type="AlphaFoldDB" id="A0A5M3MDC4"/>
<dbReference type="KEGG" id="cput:CONPUDRAFT_35308"/>
<dbReference type="PANTHER" id="PTHR33096">
    <property type="entry name" value="CXC2 DOMAIN-CONTAINING PROTEIN"/>
    <property type="match status" value="1"/>
</dbReference>
<reference evidence="3" key="1">
    <citation type="journal article" date="2012" name="Science">
        <title>The Paleozoic origin of enzymatic lignin decomposition reconstructed from 31 fungal genomes.</title>
        <authorList>
            <person name="Floudas D."/>
            <person name="Binder M."/>
            <person name="Riley R."/>
            <person name="Barry K."/>
            <person name="Blanchette R.A."/>
            <person name="Henrissat B."/>
            <person name="Martinez A.T."/>
            <person name="Otillar R."/>
            <person name="Spatafora J.W."/>
            <person name="Yadav J.S."/>
            <person name="Aerts A."/>
            <person name="Benoit I."/>
            <person name="Boyd A."/>
            <person name="Carlson A."/>
            <person name="Copeland A."/>
            <person name="Coutinho P.M."/>
            <person name="de Vries R.P."/>
            <person name="Ferreira P."/>
            <person name="Findley K."/>
            <person name="Foster B."/>
            <person name="Gaskell J."/>
            <person name="Glotzer D."/>
            <person name="Gorecki P."/>
            <person name="Heitman J."/>
            <person name="Hesse C."/>
            <person name="Hori C."/>
            <person name="Igarashi K."/>
            <person name="Jurgens J.A."/>
            <person name="Kallen N."/>
            <person name="Kersten P."/>
            <person name="Kohler A."/>
            <person name="Kuees U."/>
            <person name="Kumar T.K.A."/>
            <person name="Kuo A."/>
            <person name="LaButti K."/>
            <person name="Larrondo L.F."/>
            <person name="Lindquist E."/>
            <person name="Ling A."/>
            <person name="Lombard V."/>
            <person name="Lucas S."/>
            <person name="Lundell T."/>
            <person name="Martin R."/>
            <person name="McLaughlin D.J."/>
            <person name="Morgenstern I."/>
            <person name="Morin E."/>
            <person name="Murat C."/>
            <person name="Nagy L.G."/>
            <person name="Nolan M."/>
            <person name="Ohm R.A."/>
            <person name="Patyshakuliyeva A."/>
            <person name="Rokas A."/>
            <person name="Ruiz-Duenas F.J."/>
            <person name="Sabat G."/>
            <person name="Salamov A."/>
            <person name="Samejima M."/>
            <person name="Schmutz J."/>
            <person name="Slot J.C."/>
            <person name="St John F."/>
            <person name="Stenlid J."/>
            <person name="Sun H."/>
            <person name="Sun S."/>
            <person name="Syed K."/>
            <person name="Tsang A."/>
            <person name="Wiebenga A."/>
            <person name="Young D."/>
            <person name="Pisabarro A."/>
            <person name="Eastwood D.C."/>
            <person name="Martin F."/>
            <person name="Cullen D."/>
            <person name="Grigoriev I.V."/>
            <person name="Hibbett D.S."/>
        </authorList>
    </citation>
    <scope>NUCLEOTIDE SEQUENCE [LARGE SCALE GENOMIC DNA]</scope>
    <source>
        <strain evidence="3">RWD-64-598 SS2</strain>
    </source>
</reference>
<evidence type="ECO:0000256" key="1">
    <source>
        <dbReference type="SAM" id="MobiDB-lite"/>
    </source>
</evidence>
<dbReference type="EMBL" id="JH711584">
    <property type="protein sequence ID" value="EIW76986.1"/>
    <property type="molecule type" value="Genomic_DNA"/>
</dbReference>
<proteinExistence type="predicted"/>
<accession>A0A5M3MDC4</accession>
<feature type="region of interest" description="Disordered" evidence="1">
    <location>
        <begin position="180"/>
        <end position="210"/>
    </location>
</feature>
<keyword evidence="3" id="KW-1185">Reference proteome</keyword>
<dbReference type="PANTHER" id="PTHR33096:SF1">
    <property type="entry name" value="CXC1-LIKE CYSTEINE CLUSTER ASSOCIATED WITH KDZ TRANSPOSASES DOMAIN-CONTAINING PROTEIN"/>
    <property type="match status" value="1"/>
</dbReference>
<organism evidence="2 3">
    <name type="scientific">Coniophora puteana (strain RWD-64-598)</name>
    <name type="common">Brown rot fungus</name>
    <dbReference type="NCBI Taxonomy" id="741705"/>
    <lineage>
        <taxon>Eukaryota</taxon>
        <taxon>Fungi</taxon>
        <taxon>Dikarya</taxon>
        <taxon>Basidiomycota</taxon>
        <taxon>Agaricomycotina</taxon>
        <taxon>Agaricomycetes</taxon>
        <taxon>Agaricomycetidae</taxon>
        <taxon>Boletales</taxon>
        <taxon>Coniophorineae</taxon>
        <taxon>Coniophoraceae</taxon>
        <taxon>Coniophora</taxon>
    </lineage>
</organism>
<gene>
    <name evidence="2" type="ORF">CONPUDRAFT_35308</name>
</gene>
<dbReference type="OMA" id="FARIPPN"/>